<proteinExistence type="predicted"/>
<dbReference type="AlphaFoldDB" id="A0A1D1V5C0"/>
<name>A0A1D1V5C0_RAMVA</name>
<feature type="region of interest" description="Disordered" evidence="1">
    <location>
        <begin position="1"/>
        <end position="22"/>
    </location>
</feature>
<protein>
    <submittedName>
        <fullName evidence="2">Uncharacterized protein</fullName>
    </submittedName>
</protein>
<evidence type="ECO:0000313" key="3">
    <source>
        <dbReference type="Proteomes" id="UP000186922"/>
    </source>
</evidence>
<reference evidence="2 3" key="1">
    <citation type="journal article" date="2016" name="Nat. Commun.">
        <title>Extremotolerant tardigrade genome and improved radiotolerance of human cultured cells by tardigrade-unique protein.</title>
        <authorList>
            <person name="Hashimoto T."/>
            <person name="Horikawa D.D."/>
            <person name="Saito Y."/>
            <person name="Kuwahara H."/>
            <person name="Kozuka-Hata H."/>
            <person name="Shin-I T."/>
            <person name="Minakuchi Y."/>
            <person name="Ohishi K."/>
            <person name="Motoyama A."/>
            <person name="Aizu T."/>
            <person name="Enomoto A."/>
            <person name="Kondo K."/>
            <person name="Tanaka S."/>
            <person name="Hara Y."/>
            <person name="Koshikawa S."/>
            <person name="Sagara H."/>
            <person name="Miura T."/>
            <person name="Yokobori S."/>
            <person name="Miyagawa K."/>
            <person name="Suzuki Y."/>
            <person name="Kubo T."/>
            <person name="Oyama M."/>
            <person name="Kohara Y."/>
            <person name="Fujiyama A."/>
            <person name="Arakawa K."/>
            <person name="Katayama T."/>
            <person name="Toyoda A."/>
            <person name="Kunieda T."/>
        </authorList>
    </citation>
    <scope>NUCLEOTIDE SEQUENCE [LARGE SCALE GENOMIC DNA]</scope>
    <source>
        <strain evidence="2 3">YOKOZUNA-1</strain>
    </source>
</reference>
<gene>
    <name evidence="2" type="primary">RvY_05823-1</name>
    <name evidence="2" type="synonym">RvY_05823.1</name>
    <name evidence="2" type="ORF">RvY_05823</name>
</gene>
<keyword evidence="3" id="KW-1185">Reference proteome</keyword>
<comment type="caution">
    <text evidence="2">The sequence shown here is derived from an EMBL/GenBank/DDBJ whole genome shotgun (WGS) entry which is preliminary data.</text>
</comment>
<dbReference type="EMBL" id="BDGG01000002">
    <property type="protein sequence ID" value="GAU93973.1"/>
    <property type="molecule type" value="Genomic_DNA"/>
</dbReference>
<organism evidence="2 3">
    <name type="scientific">Ramazzottius varieornatus</name>
    <name type="common">Water bear</name>
    <name type="synonym">Tardigrade</name>
    <dbReference type="NCBI Taxonomy" id="947166"/>
    <lineage>
        <taxon>Eukaryota</taxon>
        <taxon>Metazoa</taxon>
        <taxon>Ecdysozoa</taxon>
        <taxon>Tardigrada</taxon>
        <taxon>Eutardigrada</taxon>
        <taxon>Parachela</taxon>
        <taxon>Hypsibioidea</taxon>
        <taxon>Ramazzottiidae</taxon>
        <taxon>Ramazzottius</taxon>
    </lineage>
</organism>
<sequence>MDRMDGQLNGAEGGVQRLNQNTHSPPYFIFIRCQREEPTNENRGALYGLDLD</sequence>
<evidence type="ECO:0000313" key="2">
    <source>
        <dbReference type="EMBL" id="GAU93973.1"/>
    </source>
</evidence>
<evidence type="ECO:0000256" key="1">
    <source>
        <dbReference type="SAM" id="MobiDB-lite"/>
    </source>
</evidence>
<accession>A0A1D1V5C0</accession>
<dbReference type="Proteomes" id="UP000186922">
    <property type="component" value="Unassembled WGS sequence"/>
</dbReference>